<protein>
    <submittedName>
        <fullName evidence="9">SusC/RagA family TonB-linked outer membrane protein</fullName>
    </submittedName>
</protein>
<comment type="subcellular location">
    <subcellularLocation>
        <location evidence="1 7">Cell outer membrane</location>
        <topology evidence="1 7">Multi-pass membrane protein</topology>
    </subcellularLocation>
</comment>
<dbReference type="Proteomes" id="UP000391834">
    <property type="component" value="Unassembled WGS sequence"/>
</dbReference>
<gene>
    <name evidence="9" type="ORF">PbJCM13498_40330</name>
</gene>
<evidence type="ECO:0000256" key="6">
    <source>
        <dbReference type="ARBA" id="ARBA00023237"/>
    </source>
</evidence>
<dbReference type="InterPro" id="IPR008969">
    <property type="entry name" value="CarboxyPept-like_regulatory"/>
</dbReference>
<feature type="domain" description="TonB-dependent receptor plug" evidence="8">
    <location>
        <begin position="176"/>
        <end position="281"/>
    </location>
</feature>
<keyword evidence="5 7" id="KW-0472">Membrane</keyword>
<dbReference type="InterPro" id="IPR036942">
    <property type="entry name" value="Beta-barrel_TonB_sf"/>
</dbReference>
<dbReference type="Pfam" id="PF07715">
    <property type="entry name" value="Plug"/>
    <property type="match status" value="1"/>
</dbReference>
<name>A0A5M4B513_9BACT</name>
<evidence type="ECO:0000313" key="10">
    <source>
        <dbReference type="Proteomes" id="UP000391834"/>
    </source>
</evidence>
<sequence length="1099" mass="122104">MNVVNGTLGEIFNQIEEQSDYRFFYQNEQIREVGRNSVNLSGDSVPDVVSEVLGGTSLTYKLAGKNIIIYPKTETSDNDIAQQQHTISGKVTDTSGEPLPGVTIVVKGTTNGTVTGPDGYYTIGNVPENAVLIFSFIGMKTQEIQVKDQTTINLVMEGETVGLQEVVAIGYGVQKKKLVTGATSQISSKNIEQSKTVSVVDAMKSFTSGVQIVKKSGQPGESYNINIRGMGTIGNATPLFIVDGTPVSNIDFINPSDIQSIDVLKDAASSAIYGSRAANGVILITTKKGRFETKPTITYDGYYGLQNLYKTVPLLNAPEYAAMMNEARINDKLMPYDYASIIPNWSDIESGKSKGTNWLDAITVKDAPIQNHSLGFNGGTKSSSYSIGFSYTSQDGILGKPVASSYDRYNVRVNTEHIIYQHNNRDILKIGENIVYSYYEKSGIAIGGMYNNAIRNMLSTTPLMPLYDDKGNYHYAIDAWDVRVANPVGVMDYNSRNISKNHRLLASAFAELQPIKDLTIKSSFGYSLSGSSYRSYVPAYRLSERAFNNESDIYHSMSLGSGYTFENTANYVFTIKGEHKFNILAGNTIQKDGIGESITGQNVNSIFDDLEHAYLINAEKIDAKNTQLSSYPWGENMLLSYFGRLNYNFREKYLLTLVARADGSSKFARGKRWGYFPSVAAGWIASSEPFMKGTEKWLDFLKVRASWGQNGNQNIDSFQYLSSIAFDASYYTLDKTNRLVGAYPSIMPNPDITWETSEQTDVGLDSRFFGSKLSFSFDWYKKTTKDWLVRAPALASYGTTAPYINGGDVENTGVEFSLQWNDQIGELHYRVGANLSHNRNRITRIANSEKIIHGPTNILADLTSEIFRAEEGMPIGYFWGYKTDGIFQNEQEVLDYKNSKGELIQPDATPGDVRFVNMNDDNIIDDKDKVEIGDPNPDFIFGMSIGADYKGFDISVNANGVAGNQIIRSYRDFGIYPRHNYTTEIFGRWHGEGTSSRLPKLSTLSSINATNISDLYIENGDYLRISDVSFGYDFKTLYRQLPFQKLRAYIAVQNLYTFTNYSGMDPEVGYNGGVSFGSGIDLGYYPSPRTVMFGFNIVL</sequence>
<dbReference type="InterPro" id="IPR037066">
    <property type="entry name" value="Plug_dom_sf"/>
</dbReference>
<dbReference type="EMBL" id="BLAX01000001">
    <property type="protein sequence ID" value="GET35170.1"/>
    <property type="molecule type" value="Genomic_DNA"/>
</dbReference>
<evidence type="ECO:0000313" key="9">
    <source>
        <dbReference type="EMBL" id="GET35170.1"/>
    </source>
</evidence>
<evidence type="ECO:0000256" key="3">
    <source>
        <dbReference type="ARBA" id="ARBA00022452"/>
    </source>
</evidence>
<dbReference type="InterPro" id="IPR039426">
    <property type="entry name" value="TonB-dep_rcpt-like"/>
</dbReference>
<comment type="similarity">
    <text evidence="7">Belongs to the TonB-dependent receptor family.</text>
</comment>
<evidence type="ECO:0000256" key="7">
    <source>
        <dbReference type="PROSITE-ProRule" id="PRU01360"/>
    </source>
</evidence>
<dbReference type="SUPFAM" id="SSF49464">
    <property type="entry name" value="Carboxypeptidase regulatory domain-like"/>
    <property type="match status" value="1"/>
</dbReference>
<evidence type="ECO:0000256" key="5">
    <source>
        <dbReference type="ARBA" id="ARBA00023136"/>
    </source>
</evidence>
<dbReference type="Gene3D" id="2.170.130.10">
    <property type="entry name" value="TonB-dependent receptor, plug domain"/>
    <property type="match status" value="1"/>
</dbReference>
<evidence type="ECO:0000256" key="2">
    <source>
        <dbReference type="ARBA" id="ARBA00022448"/>
    </source>
</evidence>
<dbReference type="SUPFAM" id="SSF56935">
    <property type="entry name" value="Porins"/>
    <property type="match status" value="1"/>
</dbReference>
<dbReference type="FunFam" id="2.60.40.1120:FF:000003">
    <property type="entry name" value="Outer membrane protein Omp121"/>
    <property type="match status" value="1"/>
</dbReference>
<keyword evidence="3 7" id="KW-1134">Transmembrane beta strand</keyword>
<dbReference type="InterPro" id="IPR023996">
    <property type="entry name" value="TonB-dep_OMP_SusC/RagA"/>
</dbReference>
<evidence type="ECO:0000256" key="4">
    <source>
        <dbReference type="ARBA" id="ARBA00022692"/>
    </source>
</evidence>
<dbReference type="NCBIfam" id="TIGR04057">
    <property type="entry name" value="SusC_RagA_signa"/>
    <property type="match status" value="1"/>
</dbReference>
<keyword evidence="2 7" id="KW-0813">Transport</keyword>
<reference evidence="9 10" key="1">
    <citation type="submission" date="2019-10" db="EMBL/GenBank/DDBJ databases">
        <title>Prolixibacter strains distinguished by the presence of nitrate reductase genes were adept at nitrate-dependent anaerobic corrosion of metallic iron and carbon steel.</title>
        <authorList>
            <person name="Iino T."/>
            <person name="Shono N."/>
            <person name="Ito K."/>
            <person name="Nakamura R."/>
            <person name="Sueoka K."/>
            <person name="Harayama S."/>
            <person name="Ohkuma M."/>
        </authorList>
    </citation>
    <scope>NUCLEOTIDE SEQUENCE [LARGE SCALE GENOMIC DNA]</scope>
    <source>
        <strain evidence="9 10">JCM 13498</strain>
    </source>
</reference>
<dbReference type="GO" id="GO:0009279">
    <property type="term" value="C:cell outer membrane"/>
    <property type="evidence" value="ECO:0007669"/>
    <property type="project" value="UniProtKB-SubCell"/>
</dbReference>
<dbReference type="InterPro" id="IPR012910">
    <property type="entry name" value="Plug_dom"/>
</dbReference>
<dbReference type="InterPro" id="IPR023997">
    <property type="entry name" value="TonB-dep_OMP_SusC/RagA_CS"/>
</dbReference>
<dbReference type="Pfam" id="PF13715">
    <property type="entry name" value="CarbopepD_reg_2"/>
    <property type="match status" value="1"/>
</dbReference>
<keyword evidence="10" id="KW-1185">Reference proteome</keyword>
<evidence type="ECO:0000259" key="8">
    <source>
        <dbReference type="Pfam" id="PF07715"/>
    </source>
</evidence>
<dbReference type="AlphaFoldDB" id="A0A5M4B513"/>
<comment type="caution">
    <text evidence="9">The sequence shown here is derived from an EMBL/GenBank/DDBJ whole genome shotgun (WGS) entry which is preliminary data.</text>
</comment>
<organism evidence="9 10">
    <name type="scientific">Prolixibacter bellariivorans</name>
    <dbReference type="NCBI Taxonomy" id="314319"/>
    <lineage>
        <taxon>Bacteria</taxon>
        <taxon>Pseudomonadati</taxon>
        <taxon>Bacteroidota</taxon>
        <taxon>Bacteroidia</taxon>
        <taxon>Marinilabiliales</taxon>
        <taxon>Prolixibacteraceae</taxon>
        <taxon>Prolixibacter</taxon>
    </lineage>
</organism>
<dbReference type="NCBIfam" id="TIGR04056">
    <property type="entry name" value="OMP_RagA_SusC"/>
    <property type="match status" value="1"/>
</dbReference>
<proteinExistence type="inferred from homology"/>
<keyword evidence="6 7" id="KW-0998">Cell outer membrane</keyword>
<dbReference type="Gene3D" id="2.60.40.1120">
    <property type="entry name" value="Carboxypeptidase-like, regulatory domain"/>
    <property type="match status" value="1"/>
</dbReference>
<dbReference type="PROSITE" id="PS52016">
    <property type="entry name" value="TONB_DEPENDENT_REC_3"/>
    <property type="match status" value="1"/>
</dbReference>
<keyword evidence="4 7" id="KW-0812">Transmembrane</keyword>
<dbReference type="Gene3D" id="2.40.170.20">
    <property type="entry name" value="TonB-dependent receptor, beta-barrel domain"/>
    <property type="match status" value="1"/>
</dbReference>
<accession>A0A5M4B513</accession>
<evidence type="ECO:0000256" key="1">
    <source>
        <dbReference type="ARBA" id="ARBA00004571"/>
    </source>
</evidence>